<evidence type="ECO:0000313" key="2">
    <source>
        <dbReference type="Proteomes" id="UP000784294"/>
    </source>
</evidence>
<organism evidence="1 2">
    <name type="scientific">Protopolystoma xenopodis</name>
    <dbReference type="NCBI Taxonomy" id="117903"/>
    <lineage>
        <taxon>Eukaryota</taxon>
        <taxon>Metazoa</taxon>
        <taxon>Spiralia</taxon>
        <taxon>Lophotrochozoa</taxon>
        <taxon>Platyhelminthes</taxon>
        <taxon>Monogenea</taxon>
        <taxon>Polyopisthocotylea</taxon>
        <taxon>Polystomatidea</taxon>
        <taxon>Polystomatidae</taxon>
        <taxon>Protopolystoma</taxon>
    </lineage>
</organism>
<dbReference type="AlphaFoldDB" id="A0A3S5ANM3"/>
<name>A0A3S5ANM3_9PLAT</name>
<gene>
    <name evidence="1" type="ORF">PXEA_LOCUS34765</name>
</gene>
<keyword evidence="2" id="KW-1185">Reference proteome</keyword>
<protein>
    <submittedName>
        <fullName evidence="1">Uncharacterized protein</fullName>
    </submittedName>
</protein>
<accession>A0A3S5ANM3</accession>
<comment type="caution">
    <text evidence="1">The sequence shown here is derived from an EMBL/GenBank/DDBJ whole genome shotgun (WGS) entry which is preliminary data.</text>
</comment>
<evidence type="ECO:0000313" key="1">
    <source>
        <dbReference type="EMBL" id="VEL41325.1"/>
    </source>
</evidence>
<reference evidence="1" key="1">
    <citation type="submission" date="2018-11" db="EMBL/GenBank/DDBJ databases">
        <authorList>
            <consortium name="Pathogen Informatics"/>
        </authorList>
    </citation>
    <scope>NUCLEOTIDE SEQUENCE</scope>
</reference>
<dbReference type="Proteomes" id="UP000784294">
    <property type="component" value="Unassembled WGS sequence"/>
</dbReference>
<dbReference type="EMBL" id="CAAALY010268829">
    <property type="protein sequence ID" value="VEL41325.1"/>
    <property type="molecule type" value="Genomic_DNA"/>
</dbReference>
<proteinExistence type="predicted"/>
<sequence>MVNSQTYETDWQSYPLYSRPAIMIRKPTIARYLCSCPAGFAHDSALTTGKGQFAPAISPCPAKQRKRARIWSQRFRRQTGDQTREPISACTKATTISEPVWH</sequence>